<dbReference type="GO" id="GO:0004518">
    <property type="term" value="F:nuclease activity"/>
    <property type="evidence" value="ECO:0007669"/>
    <property type="project" value="UniProtKB-KW"/>
</dbReference>
<dbReference type="RefSeq" id="XP_029341022.1">
    <property type="nucleotide sequence ID" value="XM_029485162.1"/>
</dbReference>
<proteinExistence type="inferred from homology"/>
<comment type="similarity">
    <text evidence="3">Belongs to the HARBI1 family.</text>
</comment>
<dbReference type="GO" id="GO:0046872">
    <property type="term" value="F:metal ion binding"/>
    <property type="evidence" value="ECO:0007669"/>
    <property type="project" value="UniProtKB-KW"/>
</dbReference>
<dbReference type="AlphaFoldDB" id="A0A8R2NL77"/>
<keyword evidence="5" id="KW-0479">Metal-binding</keyword>
<dbReference type="GeneID" id="103309729"/>
<sequence length="277" mass="31844">MVFIEQERQIHTDLRGLPVNKMWKVLIALRFYATGCYQLVNGDMFELSQSTISRIVKDVSLRIANNLRAWVNFPLPNQVEIVQNKFYQISKFPGVTMAMDCTHIPISSPGGEQAEYFRNRKGWMSLNVQLIVGPDMEIFDVVTRWPGSVHDSRIFQNSRALELMENGLVKGICIADGGYAQTQFVYTPHPNPITNAQKKYNYSHIRTRNVVERVNGVLKSRFRCLSRKLGTAIKTSNMHLDEEELQFQYETVDVEVMNDGGNNGFNIRNSFIARHFM</sequence>
<evidence type="ECO:0000313" key="9">
    <source>
        <dbReference type="EnsemblMetazoa" id="XP_029341022.1"/>
    </source>
</evidence>
<dbReference type="PANTHER" id="PTHR22930">
    <property type="match status" value="1"/>
</dbReference>
<evidence type="ECO:0000256" key="3">
    <source>
        <dbReference type="ARBA" id="ARBA00006958"/>
    </source>
</evidence>
<evidence type="ECO:0000256" key="1">
    <source>
        <dbReference type="ARBA" id="ARBA00001968"/>
    </source>
</evidence>
<accession>A0A8R2NL77</accession>
<dbReference type="OrthoDB" id="6585180at2759"/>
<evidence type="ECO:0000313" key="10">
    <source>
        <dbReference type="Proteomes" id="UP000007819"/>
    </source>
</evidence>
<dbReference type="GO" id="GO:0005634">
    <property type="term" value="C:nucleus"/>
    <property type="evidence" value="ECO:0007669"/>
    <property type="project" value="UniProtKB-SubCell"/>
</dbReference>
<dbReference type="Proteomes" id="UP000007819">
    <property type="component" value="Chromosome X"/>
</dbReference>
<evidence type="ECO:0000256" key="2">
    <source>
        <dbReference type="ARBA" id="ARBA00004123"/>
    </source>
</evidence>
<dbReference type="InterPro" id="IPR027806">
    <property type="entry name" value="HARBI1_dom"/>
</dbReference>
<reference evidence="10" key="1">
    <citation type="submission" date="2010-06" db="EMBL/GenBank/DDBJ databases">
        <authorList>
            <person name="Jiang H."/>
            <person name="Abraham K."/>
            <person name="Ali S."/>
            <person name="Alsbrooks S.L."/>
            <person name="Anim B.N."/>
            <person name="Anosike U.S."/>
            <person name="Attaway T."/>
            <person name="Bandaranaike D.P."/>
            <person name="Battles P.K."/>
            <person name="Bell S.N."/>
            <person name="Bell A.V."/>
            <person name="Beltran B."/>
            <person name="Bickham C."/>
            <person name="Bustamante Y."/>
            <person name="Caleb T."/>
            <person name="Canada A."/>
            <person name="Cardenas V."/>
            <person name="Carter K."/>
            <person name="Chacko J."/>
            <person name="Chandrabose M.N."/>
            <person name="Chavez D."/>
            <person name="Chavez A."/>
            <person name="Chen L."/>
            <person name="Chu H.-S."/>
            <person name="Claassen K.J."/>
            <person name="Cockrell R."/>
            <person name="Collins M."/>
            <person name="Cooper J.A."/>
            <person name="Cree A."/>
            <person name="Curry S.M."/>
            <person name="Da Y."/>
            <person name="Dao M.D."/>
            <person name="Das B."/>
            <person name="Davila M.-L."/>
            <person name="Davy-Carroll L."/>
            <person name="Denson S."/>
            <person name="Dinh H."/>
            <person name="Ebong V.E."/>
            <person name="Edwards J.R."/>
            <person name="Egan A."/>
            <person name="El-Daye J."/>
            <person name="Escobedo L."/>
            <person name="Fernandez S."/>
            <person name="Fernando P.R."/>
            <person name="Flagg N."/>
            <person name="Forbes L.D."/>
            <person name="Fowler R.G."/>
            <person name="Fu Q."/>
            <person name="Gabisi R.A."/>
            <person name="Ganer J."/>
            <person name="Garbino Pronczuk A."/>
            <person name="Garcia R.M."/>
            <person name="Garner T."/>
            <person name="Garrett T.E."/>
            <person name="Gonzalez D.A."/>
            <person name="Hamid H."/>
            <person name="Hawkins E.S."/>
            <person name="Hirani K."/>
            <person name="Hogues M.E."/>
            <person name="Hollins B."/>
            <person name="Hsiao C.-H."/>
            <person name="Jabil R."/>
            <person name="James M.L."/>
            <person name="Jhangiani S.N."/>
            <person name="Johnson B."/>
            <person name="Johnson Q."/>
            <person name="Joshi V."/>
            <person name="Kalu J.B."/>
            <person name="Kam C."/>
            <person name="Kashfia A."/>
            <person name="Keebler J."/>
            <person name="Kisamo H."/>
            <person name="Kovar C.L."/>
            <person name="Lago L.A."/>
            <person name="Lai C.-Y."/>
            <person name="Laidlaw J."/>
            <person name="Lara F."/>
            <person name="Le T.-K."/>
            <person name="Lee S.L."/>
            <person name="Legall F.H."/>
            <person name="Lemon S.J."/>
            <person name="Lewis L.R."/>
            <person name="Li B."/>
            <person name="Liu Y."/>
            <person name="Liu Y.-S."/>
            <person name="Lopez J."/>
            <person name="Lozado R.J."/>
            <person name="Lu J."/>
            <person name="Madu R.C."/>
            <person name="Maheshwari M."/>
            <person name="Maheshwari R."/>
            <person name="Malloy K."/>
            <person name="Martinez E."/>
            <person name="Mathew T."/>
            <person name="Mercado I.C."/>
            <person name="Mercado C."/>
            <person name="Meyer B."/>
            <person name="Montgomery K."/>
            <person name="Morgan M.B."/>
            <person name="Munidasa M."/>
            <person name="Nazareth L.V."/>
            <person name="Nelson J."/>
            <person name="Ng B.M."/>
            <person name="Nguyen N.B."/>
            <person name="Nguyen P.Q."/>
            <person name="Nguyen T."/>
            <person name="Obregon M."/>
            <person name="Okwuonu G.O."/>
            <person name="Onwere C.G."/>
            <person name="Orozco G."/>
            <person name="Parra A."/>
            <person name="Patel S."/>
            <person name="Patil S."/>
            <person name="Perez A."/>
            <person name="Perez Y."/>
            <person name="Pham C."/>
            <person name="Primus E.L."/>
            <person name="Pu L.-L."/>
            <person name="Puazo M."/>
            <person name="Qin X."/>
            <person name="Quiroz J.B."/>
            <person name="Reese J."/>
            <person name="Richards S."/>
            <person name="Rives C.M."/>
            <person name="Robberts R."/>
            <person name="Ruiz S.J."/>
            <person name="Ruiz M.J."/>
            <person name="Santibanez J."/>
            <person name="Schneider B.W."/>
            <person name="Sisson I."/>
            <person name="Smith M."/>
            <person name="Sodergren E."/>
            <person name="Song X.-Z."/>
            <person name="Song B.B."/>
            <person name="Summersgill H."/>
            <person name="Thelus R."/>
            <person name="Thornton R.D."/>
            <person name="Trejos Z.Y."/>
            <person name="Usmani K."/>
            <person name="Vattathil S."/>
            <person name="Villasana D."/>
            <person name="Walker D.L."/>
            <person name="Wang S."/>
            <person name="Wang K."/>
            <person name="White C.S."/>
            <person name="Williams A.C."/>
            <person name="Williamson J."/>
            <person name="Wilson K."/>
            <person name="Woghiren I.O."/>
            <person name="Woodworth J.R."/>
            <person name="Worley K.C."/>
            <person name="Wright R.A."/>
            <person name="Wu W."/>
            <person name="Young L."/>
            <person name="Zhang L."/>
            <person name="Zhang J."/>
            <person name="Zhu Y."/>
            <person name="Muzny D.M."/>
            <person name="Weinstock G."/>
            <person name="Gibbs R.A."/>
        </authorList>
    </citation>
    <scope>NUCLEOTIDE SEQUENCE [LARGE SCALE GENOMIC DNA]</scope>
    <source>
        <strain evidence="10">LSR1</strain>
    </source>
</reference>
<evidence type="ECO:0000256" key="4">
    <source>
        <dbReference type="ARBA" id="ARBA00022722"/>
    </source>
</evidence>
<reference evidence="9" key="2">
    <citation type="submission" date="2022-06" db="UniProtKB">
        <authorList>
            <consortium name="EnsemblMetazoa"/>
        </authorList>
    </citation>
    <scope>IDENTIFICATION</scope>
</reference>
<evidence type="ECO:0000256" key="6">
    <source>
        <dbReference type="ARBA" id="ARBA00022801"/>
    </source>
</evidence>
<keyword evidence="10" id="KW-1185">Reference proteome</keyword>
<dbReference type="PANTHER" id="PTHR22930:SF289">
    <property type="entry name" value="DDE TNP4 DOMAIN-CONTAINING PROTEIN-RELATED"/>
    <property type="match status" value="1"/>
</dbReference>
<dbReference type="EnsemblMetazoa" id="XM_029485162.1">
    <property type="protein sequence ID" value="XP_029341022.1"/>
    <property type="gene ID" value="LOC103309729"/>
</dbReference>
<keyword evidence="7" id="KW-0539">Nucleus</keyword>
<dbReference type="Pfam" id="PF13359">
    <property type="entry name" value="DDE_Tnp_4"/>
    <property type="match status" value="1"/>
</dbReference>
<comment type="cofactor">
    <cofactor evidence="1">
        <name>a divalent metal cation</name>
        <dbReference type="ChEBI" id="CHEBI:60240"/>
    </cofactor>
</comment>
<protein>
    <recommendedName>
        <fullName evidence="8">DDE Tnp4 domain-containing protein</fullName>
    </recommendedName>
</protein>
<keyword evidence="6" id="KW-0378">Hydrolase</keyword>
<evidence type="ECO:0000256" key="5">
    <source>
        <dbReference type="ARBA" id="ARBA00022723"/>
    </source>
</evidence>
<dbReference type="GO" id="GO:0016787">
    <property type="term" value="F:hydrolase activity"/>
    <property type="evidence" value="ECO:0007669"/>
    <property type="project" value="UniProtKB-KW"/>
</dbReference>
<feature type="domain" description="DDE Tnp4" evidence="8">
    <location>
        <begin position="99"/>
        <end position="233"/>
    </location>
</feature>
<name>A0A8R2NL77_ACYPI</name>
<dbReference type="KEGG" id="api:103309729"/>
<comment type="subcellular location">
    <subcellularLocation>
        <location evidence="2">Nucleus</location>
    </subcellularLocation>
</comment>
<keyword evidence="4" id="KW-0540">Nuclease</keyword>
<evidence type="ECO:0000256" key="7">
    <source>
        <dbReference type="ARBA" id="ARBA00023242"/>
    </source>
</evidence>
<organism evidence="9 10">
    <name type="scientific">Acyrthosiphon pisum</name>
    <name type="common">Pea aphid</name>
    <dbReference type="NCBI Taxonomy" id="7029"/>
    <lineage>
        <taxon>Eukaryota</taxon>
        <taxon>Metazoa</taxon>
        <taxon>Ecdysozoa</taxon>
        <taxon>Arthropoda</taxon>
        <taxon>Hexapoda</taxon>
        <taxon>Insecta</taxon>
        <taxon>Pterygota</taxon>
        <taxon>Neoptera</taxon>
        <taxon>Paraneoptera</taxon>
        <taxon>Hemiptera</taxon>
        <taxon>Sternorrhyncha</taxon>
        <taxon>Aphidomorpha</taxon>
        <taxon>Aphidoidea</taxon>
        <taxon>Aphididae</taxon>
        <taxon>Macrosiphini</taxon>
        <taxon>Acyrthosiphon</taxon>
    </lineage>
</organism>
<evidence type="ECO:0000259" key="8">
    <source>
        <dbReference type="Pfam" id="PF13359"/>
    </source>
</evidence>
<dbReference type="InterPro" id="IPR045249">
    <property type="entry name" value="HARBI1-like"/>
</dbReference>